<dbReference type="PROSITE" id="PS00599">
    <property type="entry name" value="AA_TRANSFER_CLASS_2"/>
    <property type="match status" value="1"/>
</dbReference>
<dbReference type="EC" id="2.6.1.9" evidence="12"/>
<keyword evidence="6 12" id="KW-0032">Aminotransferase</keyword>
<dbReference type="RefSeq" id="WP_185889871.1">
    <property type="nucleotide sequence ID" value="NZ_CP060202.1"/>
</dbReference>
<gene>
    <name evidence="12 14" type="primary">hisC</name>
    <name evidence="14" type="ORF">H4317_09465</name>
</gene>
<keyword evidence="8 12" id="KW-0808">Transferase</keyword>
<proteinExistence type="inferred from homology"/>
<dbReference type="Proteomes" id="UP000515489">
    <property type="component" value="Chromosome"/>
</dbReference>
<comment type="pathway">
    <text evidence="3">Lipid metabolism.</text>
</comment>
<keyword evidence="9 12" id="KW-0663">Pyridoxal phosphate</keyword>
<dbReference type="InterPro" id="IPR015421">
    <property type="entry name" value="PyrdxlP-dep_Trfase_major"/>
</dbReference>
<dbReference type="Pfam" id="PF00155">
    <property type="entry name" value="Aminotran_1_2"/>
    <property type="match status" value="1"/>
</dbReference>
<evidence type="ECO:0000313" key="14">
    <source>
        <dbReference type="EMBL" id="QNH63997.1"/>
    </source>
</evidence>
<dbReference type="GO" id="GO:0000105">
    <property type="term" value="P:L-histidine biosynthetic process"/>
    <property type="evidence" value="ECO:0007669"/>
    <property type="project" value="UniProtKB-UniRule"/>
</dbReference>
<dbReference type="CDD" id="cd00609">
    <property type="entry name" value="AAT_like"/>
    <property type="match status" value="1"/>
</dbReference>
<evidence type="ECO:0000256" key="6">
    <source>
        <dbReference type="ARBA" id="ARBA00022576"/>
    </source>
</evidence>
<keyword evidence="15" id="KW-1185">Reference proteome</keyword>
<feature type="domain" description="Aminotransferase class I/classII large" evidence="13">
    <location>
        <begin position="46"/>
        <end position="345"/>
    </location>
</feature>
<feature type="modified residue" description="N6-(pyridoxal phosphate)lysine" evidence="12">
    <location>
        <position position="209"/>
    </location>
</feature>
<protein>
    <recommendedName>
        <fullName evidence="12">Histidinol-phosphate aminotransferase</fullName>
        <ecNumber evidence="12">2.6.1.9</ecNumber>
    </recommendedName>
    <alternativeName>
        <fullName evidence="12">Imidazole acetol-phosphate transaminase</fullName>
    </alternativeName>
</protein>
<sequence length="353" mass="39060">MFNLDSLVRPNLRDMKPYSSARDEFQGEAQVMLDANENSLGSAGPDQFNRYPDPQQRAVKAELAQLKGVESAQIFLGNGSDEAIDLLVRLTCVPGQDSLLILPPTYGMYEVAANLNDVRVERLQLTHDFQLSPEIVAGVLVSDAKLVWLCSPNNPTGNLLHAGYMEEVLRGFRGLVVVDEAYADFAAAPSWTTRLAEFPNLVVLQTFSKAWGLAGLRLGMAFASPEIIGYLNKIKPPYNVSEATQRFALQALRDADRFEALRQLLLVGRDWLAERLPALPIVAEVFPSDANFLLVRFHPDATAVYDFLVARGIIVRNRTTQPGCAGTLRLTVGKPAENEQLLQALREFQGQYI</sequence>
<organism evidence="14 15">
    <name type="scientific">Hymenobacter sediminicola</name>
    <dbReference type="NCBI Taxonomy" id="2761579"/>
    <lineage>
        <taxon>Bacteria</taxon>
        <taxon>Pseudomonadati</taxon>
        <taxon>Bacteroidota</taxon>
        <taxon>Cytophagia</taxon>
        <taxon>Cytophagales</taxon>
        <taxon>Hymenobacteraceae</taxon>
        <taxon>Hymenobacter</taxon>
    </lineage>
</organism>
<evidence type="ECO:0000256" key="9">
    <source>
        <dbReference type="ARBA" id="ARBA00022898"/>
    </source>
</evidence>
<evidence type="ECO:0000256" key="7">
    <source>
        <dbReference type="ARBA" id="ARBA00022605"/>
    </source>
</evidence>
<dbReference type="AlphaFoldDB" id="A0A7G7WCA4"/>
<dbReference type="NCBIfam" id="TIGR01141">
    <property type="entry name" value="hisC"/>
    <property type="match status" value="1"/>
</dbReference>
<reference evidence="14 15" key="1">
    <citation type="submission" date="2020-08" db="EMBL/GenBank/DDBJ databases">
        <title>Hymenobacter sp. S2-20-2 genome sequencing.</title>
        <authorList>
            <person name="Jin L."/>
        </authorList>
    </citation>
    <scope>NUCLEOTIDE SEQUENCE [LARGE SCALE GENOMIC DNA]</scope>
    <source>
        <strain evidence="14 15">S2-20-2</strain>
    </source>
</reference>
<dbReference type="SUPFAM" id="SSF53383">
    <property type="entry name" value="PLP-dependent transferases"/>
    <property type="match status" value="1"/>
</dbReference>
<dbReference type="PANTHER" id="PTHR42885">
    <property type="entry name" value="HISTIDINOL-PHOSPHATE AMINOTRANSFERASE-RELATED"/>
    <property type="match status" value="1"/>
</dbReference>
<dbReference type="UniPathway" id="UPA00031">
    <property type="reaction ID" value="UER00012"/>
</dbReference>
<dbReference type="InterPro" id="IPR015424">
    <property type="entry name" value="PyrdxlP-dep_Trfase"/>
</dbReference>
<evidence type="ECO:0000259" key="13">
    <source>
        <dbReference type="Pfam" id="PF00155"/>
    </source>
</evidence>
<accession>A0A7G7WCA4</accession>
<evidence type="ECO:0000256" key="11">
    <source>
        <dbReference type="ARBA" id="ARBA00047481"/>
    </source>
</evidence>
<dbReference type="HAMAP" id="MF_01023">
    <property type="entry name" value="HisC_aminotrans_2"/>
    <property type="match status" value="1"/>
</dbReference>
<comment type="subunit">
    <text evidence="5 12">Homodimer.</text>
</comment>
<dbReference type="InterPro" id="IPR015422">
    <property type="entry name" value="PyrdxlP-dep_Trfase_small"/>
</dbReference>
<dbReference type="Gene3D" id="3.90.1150.10">
    <property type="entry name" value="Aspartate Aminotransferase, domain 1"/>
    <property type="match status" value="1"/>
</dbReference>
<comment type="cofactor">
    <cofactor evidence="1 12">
        <name>pyridoxal 5'-phosphate</name>
        <dbReference type="ChEBI" id="CHEBI:597326"/>
    </cofactor>
</comment>
<evidence type="ECO:0000256" key="2">
    <source>
        <dbReference type="ARBA" id="ARBA00005011"/>
    </source>
</evidence>
<evidence type="ECO:0000256" key="3">
    <source>
        <dbReference type="ARBA" id="ARBA00005189"/>
    </source>
</evidence>
<evidence type="ECO:0000256" key="5">
    <source>
        <dbReference type="ARBA" id="ARBA00011738"/>
    </source>
</evidence>
<keyword evidence="10 12" id="KW-0368">Histidine biosynthesis</keyword>
<name>A0A7G7WCA4_9BACT</name>
<dbReference type="PANTHER" id="PTHR42885:SF2">
    <property type="entry name" value="HISTIDINOL-PHOSPHATE AMINOTRANSFERASE"/>
    <property type="match status" value="1"/>
</dbReference>
<dbReference type="InterPro" id="IPR005861">
    <property type="entry name" value="HisP_aminotrans"/>
</dbReference>
<evidence type="ECO:0000256" key="1">
    <source>
        <dbReference type="ARBA" id="ARBA00001933"/>
    </source>
</evidence>
<dbReference type="EMBL" id="CP060202">
    <property type="protein sequence ID" value="QNH63997.1"/>
    <property type="molecule type" value="Genomic_DNA"/>
</dbReference>
<evidence type="ECO:0000313" key="15">
    <source>
        <dbReference type="Proteomes" id="UP000515489"/>
    </source>
</evidence>
<dbReference type="InterPro" id="IPR004839">
    <property type="entry name" value="Aminotransferase_I/II_large"/>
</dbReference>
<dbReference type="KEGG" id="hsk:H4317_09465"/>
<comment type="pathway">
    <text evidence="2 12">Amino-acid biosynthesis; L-histidine biosynthesis; L-histidine from 5-phospho-alpha-D-ribose 1-diphosphate: step 7/9.</text>
</comment>
<evidence type="ECO:0000256" key="4">
    <source>
        <dbReference type="ARBA" id="ARBA00007970"/>
    </source>
</evidence>
<comment type="catalytic activity">
    <reaction evidence="11 12">
        <text>L-histidinol phosphate + 2-oxoglutarate = 3-(imidazol-4-yl)-2-oxopropyl phosphate + L-glutamate</text>
        <dbReference type="Rhea" id="RHEA:23744"/>
        <dbReference type="ChEBI" id="CHEBI:16810"/>
        <dbReference type="ChEBI" id="CHEBI:29985"/>
        <dbReference type="ChEBI" id="CHEBI:57766"/>
        <dbReference type="ChEBI" id="CHEBI:57980"/>
        <dbReference type="EC" id="2.6.1.9"/>
    </reaction>
</comment>
<dbReference type="GO" id="GO:0030170">
    <property type="term" value="F:pyridoxal phosphate binding"/>
    <property type="evidence" value="ECO:0007669"/>
    <property type="project" value="InterPro"/>
</dbReference>
<evidence type="ECO:0000256" key="12">
    <source>
        <dbReference type="HAMAP-Rule" id="MF_01023"/>
    </source>
</evidence>
<comment type="similarity">
    <text evidence="4 12">Belongs to the class-II pyridoxal-phosphate-dependent aminotransferase family. Histidinol-phosphate aminotransferase subfamily.</text>
</comment>
<keyword evidence="7 12" id="KW-0028">Amino-acid biosynthesis</keyword>
<evidence type="ECO:0000256" key="8">
    <source>
        <dbReference type="ARBA" id="ARBA00022679"/>
    </source>
</evidence>
<dbReference type="Gene3D" id="3.40.640.10">
    <property type="entry name" value="Type I PLP-dependent aspartate aminotransferase-like (Major domain)"/>
    <property type="match status" value="1"/>
</dbReference>
<evidence type="ECO:0000256" key="10">
    <source>
        <dbReference type="ARBA" id="ARBA00023102"/>
    </source>
</evidence>
<dbReference type="InterPro" id="IPR001917">
    <property type="entry name" value="Aminotrans_II_pyridoxalP_BS"/>
</dbReference>
<dbReference type="GO" id="GO:0004400">
    <property type="term" value="F:histidinol-phosphate transaminase activity"/>
    <property type="evidence" value="ECO:0007669"/>
    <property type="project" value="UniProtKB-UniRule"/>
</dbReference>